<accession>Q2SE94</accession>
<reference evidence="1 2" key="1">
    <citation type="journal article" date="2005" name="Nucleic Acids Res.">
        <title>Genomic blueprint of Hahella chejuensis, a marine microbe producing an algicidal agent.</title>
        <authorList>
            <person name="Jeong H."/>
            <person name="Yim J.H."/>
            <person name="Lee C."/>
            <person name="Choi S.-H."/>
            <person name="Park Y.K."/>
            <person name="Yoon S.H."/>
            <person name="Hur C.-G."/>
            <person name="Kang H.-Y."/>
            <person name="Kim D."/>
            <person name="Lee H.H."/>
            <person name="Park K.H."/>
            <person name="Park S.-H."/>
            <person name="Park H.-S."/>
            <person name="Lee H.K."/>
            <person name="Oh T.K."/>
            <person name="Kim J.F."/>
        </authorList>
    </citation>
    <scope>NUCLEOTIDE SEQUENCE [LARGE SCALE GENOMIC DNA]</scope>
    <source>
        <strain evidence="1 2">KCTC 2396</strain>
    </source>
</reference>
<keyword evidence="2" id="KW-1185">Reference proteome</keyword>
<sequence>MGLHLQGYKYAAGVSHTSLLLSPLALALSVGLGNGLFCYLIDDAIGRDFTYYHLFRLGPSLLLSLAIIIWIARFQTVSGKGALEISGKVFLGWATALFMGETSTEVSVMLKWAGIAVGALIGCGCVYWALHPYLKHIPPMQESLIKLTSITLLGVACVMLLFEVMENDALQNWPPLMRRLLGNTILFTPWTYFVLICAGGWLVKAGGNSQRR</sequence>
<evidence type="ECO:0000313" key="1">
    <source>
        <dbReference type="EMBL" id="ABC31030.1"/>
    </source>
</evidence>
<protein>
    <submittedName>
        <fullName evidence="1">Uncharacterized protein</fullName>
    </submittedName>
</protein>
<dbReference type="Proteomes" id="UP000000238">
    <property type="component" value="Chromosome"/>
</dbReference>
<dbReference type="HOGENOM" id="CLU_1298339_0_0_6"/>
<proteinExistence type="predicted"/>
<gene>
    <name evidence="1" type="ordered locus">HCH_04324</name>
</gene>
<name>Q2SE94_HAHCH</name>
<dbReference type="OrthoDB" id="9789677at2"/>
<dbReference type="KEGG" id="hch:HCH_04324"/>
<dbReference type="AlphaFoldDB" id="Q2SE94"/>
<organism evidence="1 2">
    <name type="scientific">Hahella chejuensis (strain KCTC 2396)</name>
    <dbReference type="NCBI Taxonomy" id="349521"/>
    <lineage>
        <taxon>Bacteria</taxon>
        <taxon>Pseudomonadati</taxon>
        <taxon>Pseudomonadota</taxon>
        <taxon>Gammaproteobacteria</taxon>
        <taxon>Oceanospirillales</taxon>
        <taxon>Hahellaceae</taxon>
        <taxon>Hahella</taxon>
    </lineage>
</organism>
<dbReference type="RefSeq" id="WP_011398097.1">
    <property type="nucleotide sequence ID" value="NC_007645.1"/>
</dbReference>
<evidence type="ECO:0000313" key="2">
    <source>
        <dbReference type="Proteomes" id="UP000000238"/>
    </source>
</evidence>
<dbReference type="EMBL" id="CP000155">
    <property type="protein sequence ID" value="ABC31030.1"/>
    <property type="molecule type" value="Genomic_DNA"/>
</dbReference>